<comment type="caution">
    <text evidence="1">The sequence shown here is derived from an EMBL/GenBank/DDBJ whole genome shotgun (WGS) entry which is preliminary data.</text>
</comment>
<dbReference type="RefSeq" id="WP_342127936.1">
    <property type="nucleotide sequence ID" value="NZ_JBCAUS010000007.1"/>
</dbReference>
<evidence type="ECO:0000313" key="2">
    <source>
        <dbReference type="Proteomes" id="UP001396646"/>
    </source>
</evidence>
<sequence length="47" mass="5122">MDNRTLLYVQPSAEESSAIAFSISIGADGRIDSSNLLKIDMDMQDDS</sequence>
<organism evidence="1 2">
    <name type="scientific">Methanococcoides cohabitans</name>
    <dbReference type="NCBI Taxonomy" id="3136559"/>
    <lineage>
        <taxon>Archaea</taxon>
        <taxon>Methanobacteriati</taxon>
        <taxon>Methanobacteriota</taxon>
        <taxon>Stenosarchaea group</taxon>
        <taxon>Methanomicrobia</taxon>
        <taxon>Methanosarcinales</taxon>
        <taxon>Methanosarcinaceae</taxon>
        <taxon>Methanococcoides</taxon>
    </lineage>
</organism>
<proteinExistence type="predicted"/>
<protein>
    <submittedName>
        <fullName evidence="1">Uncharacterized protein</fullName>
    </submittedName>
</protein>
<accession>A0ABU9KVA6</accession>
<dbReference type="Proteomes" id="UP001396646">
    <property type="component" value="Unassembled WGS sequence"/>
</dbReference>
<keyword evidence="2" id="KW-1185">Reference proteome</keyword>
<reference evidence="1 2" key="1">
    <citation type="submission" date="2024-04" db="EMBL/GenBank/DDBJ databases">
        <title>Methanococcoides sp. LMO-2.</title>
        <authorList>
            <person name="Liang L."/>
        </authorList>
    </citation>
    <scope>NUCLEOTIDE SEQUENCE [LARGE SCALE GENOMIC DNA]</scope>
    <source>
        <strain evidence="1 2">LMO-2</strain>
    </source>
</reference>
<evidence type="ECO:0000313" key="1">
    <source>
        <dbReference type="EMBL" id="MEL4306335.1"/>
    </source>
</evidence>
<dbReference type="EMBL" id="JBCAUS010000007">
    <property type="protein sequence ID" value="MEL4306335.1"/>
    <property type="molecule type" value="Genomic_DNA"/>
</dbReference>
<gene>
    <name evidence="1" type="ORF">WOA13_10945</name>
</gene>
<name>A0ABU9KVA6_9EURY</name>